<dbReference type="PROSITE" id="PS50928">
    <property type="entry name" value="ABC_TM1"/>
    <property type="match status" value="1"/>
</dbReference>
<evidence type="ECO:0000256" key="1">
    <source>
        <dbReference type="ARBA" id="ARBA00004651"/>
    </source>
</evidence>
<feature type="transmembrane region" description="Helical" evidence="7">
    <location>
        <begin position="108"/>
        <end position="129"/>
    </location>
</feature>
<dbReference type="Proteomes" id="UP000632195">
    <property type="component" value="Unassembled WGS sequence"/>
</dbReference>
<sequence>MNSNLIIFIVRRAIYAVISLLLIITILELLIHIIAPTPLALAKVYAGYHAPKAELEAIVKEYDLSAPLYVQILNYISGLFHGNLGYDPVYHRPEIQLIGHYLPRTLELVIPAIILSMLLGLLTGAIGASRRRKVGDHVVKGVYLVTWASPSFLIGIVFQLFFAYDLGLLPAVGMVAPGLPAPPDRAFFPFLNALIAGDWVYLHSLVIHAVLPVITIALISFGVITRLTRASMLDAMESDYFKLGLMKGIPRRRAVYSIALRNASIPVVTLLALSFAYSVAGAVVVEDIFHYHGMGWFIVNSIYSLDYIAILSTTVIVAVAVIVANLVADILYGVLDPRVRIQ</sequence>
<reference evidence="9" key="2">
    <citation type="submission" date="2022-09" db="EMBL/GenBank/DDBJ databases">
        <authorList>
            <person name="Sun Q."/>
            <person name="Ohkuma M."/>
        </authorList>
    </citation>
    <scope>NUCLEOTIDE SEQUENCE</scope>
    <source>
        <strain evidence="9">JCM 13583</strain>
    </source>
</reference>
<dbReference type="InterPro" id="IPR045621">
    <property type="entry name" value="BPD_transp_1_N"/>
</dbReference>
<keyword evidence="4 7" id="KW-0812">Transmembrane</keyword>
<dbReference type="GO" id="GO:0055085">
    <property type="term" value="P:transmembrane transport"/>
    <property type="evidence" value="ECO:0007669"/>
    <property type="project" value="InterPro"/>
</dbReference>
<evidence type="ECO:0000256" key="2">
    <source>
        <dbReference type="ARBA" id="ARBA00022448"/>
    </source>
</evidence>
<keyword evidence="5 7" id="KW-1133">Transmembrane helix</keyword>
<reference evidence="9" key="1">
    <citation type="journal article" date="2014" name="Int. J. Syst. Evol. Microbiol.">
        <title>Complete genome sequence of Corynebacterium casei LMG S-19264T (=DSM 44701T), isolated from a smear-ripened cheese.</title>
        <authorList>
            <consortium name="US DOE Joint Genome Institute (JGI-PGF)"/>
            <person name="Walter F."/>
            <person name="Albersmeier A."/>
            <person name="Kalinowski J."/>
            <person name="Ruckert C."/>
        </authorList>
    </citation>
    <scope>NUCLEOTIDE SEQUENCE</scope>
    <source>
        <strain evidence="9">JCM 13583</strain>
    </source>
</reference>
<accession>A0AA37F8S5</accession>
<feature type="transmembrane region" description="Helical" evidence="7">
    <location>
        <begin position="12"/>
        <end position="35"/>
    </location>
</feature>
<comment type="similarity">
    <text evidence="7">Belongs to the binding-protein-dependent transport system permease family.</text>
</comment>
<dbReference type="PANTHER" id="PTHR43163:SF6">
    <property type="entry name" value="DIPEPTIDE TRANSPORT SYSTEM PERMEASE PROTEIN DPPB-RELATED"/>
    <property type="match status" value="1"/>
</dbReference>
<evidence type="ECO:0000256" key="6">
    <source>
        <dbReference type="ARBA" id="ARBA00023136"/>
    </source>
</evidence>
<dbReference type="CDD" id="cd06261">
    <property type="entry name" value="TM_PBP2"/>
    <property type="match status" value="1"/>
</dbReference>
<dbReference type="Pfam" id="PF00528">
    <property type="entry name" value="BPD_transp_1"/>
    <property type="match status" value="1"/>
</dbReference>
<keyword evidence="2 7" id="KW-0813">Transport</keyword>
<keyword evidence="3" id="KW-1003">Cell membrane</keyword>
<dbReference type="EMBL" id="BMNY01000001">
    <property type="protein sequence ID" value="GGM67755.1"/>
    <property type="molecule type" value="Genomic_DNA"/>
</dbReference>
<dbReference type="InterPro" id="IPR000515">
    <property type="entry name" value="MetI-like"/>
</dbReference>
<evidence type="ECO:0000256" key="7">
    <source>
        <dbReference type="RuleBase" id="RU363032"/>
    </source>
</evidence>
<comment type="caution">
    <text evidence="9">The sequence shown here is derived from an EMBL/GenBank/DDBJ whole genome shotgun (WGS) entry which is preliminary data.</text>
</comment>
<feature type="transmembrane region" description="Helical" evidence="7">
    <location>
        <begin position="263"/>
        <end position="285"/>
    </location>
</feature>
<gene>
    <name evidence="9" type="ORF">GCM10007108_02250</name>
</gene>
<evidence type="ECO:0000256" key="4">
    <source>
        <dbReference type="ARBA" id="ARBA00022692"/>
    </source>
</evidence>
<evidence type="ECO:0000259" key="8">
    <source>
        <dbReference type="PROSITE" id="PS50928"/>
    </source>
</evidence>
<feature type="domain" description="ABC transmembrane type-1" evidence="8">
    <location>
        <begin position="102"/>
        <end position="328"/>
    </location>
</feature>
<dbReference type="GO" id="GO:0005886">
    <property type="term" value="C:plasma membrane"/>
    <property type="evidence" value="ECO:0007669"/>
    <property type="project" value="UniProtKB-SubCell"/>
</dbReference>
<proteinExistence type="inferred from homology"/>
<dbReference type="Pfam" id="PF19300">
    <property type="entry name" value="BPD_transp_1_N"/>
    <property type="match status" value="1"/>
</dbReference>
<evidence type="ECO:0000313" key="9">
    <source>
        <dbReference type="EMBL" id="GGM67755.1"/>
    </source>
</evidence>
<protein>
    <submittedName>
        <fullName evidence="9">Peptide ABC transporter permease</fullName>
    </submittedName>
</protein>
<feature type="transmembrane region" description="Helical" evidence="7">
    <location>
        <begin position="141"/>
        <end position="164"/>
    </location>
</feature>
<dbReference type="InterPro" id="IPR035906">
    <property type="entry name" value="MetI-like_sf"/>
</dbReference>
<evidence type="ECO:0000256" key="5">
    <source>
        <dbReference type="ARBA" id="ARBA00022989"/>
    </source>
</evidence>
<dbReference type="Gene3D" id="1.10.3720.10">
    <property type="entry name" value="MetI-like"/>
    <property type="match status" value="1"/>
</dbReference>
<keyword evidence="10" id="KW-1185">Reference proteome</keyword>
<organism evidence="9 10">
    <name type="scientific">Thermogymnomonas acidicola</name>
    <dbReference type="NCBI Taxonomy" id="399579"/>
    <lineage>
        <taxon>Archaea</taxon>
        <taxon>Methanobacteriati</taxon>
        <taxon>Thermoplasmatota</taxon>
        <taxon>Thermoplasmata</taxon>
        <taxon>Thermoplasmatales</taxon>
        <taxon>Thermogymnomonas</taxon>
    </lineage>
</organism>
<evidence type="ECO:0000256" key="3">
    <source>
        <dbReference type="ARBA" id="ARBA00022475"/>
    </source>
</evidence>
<comment type="subcellular location">
    <subcellularLocation>
        <location evidence="1 7">Cell membrane</location>
        <topology evidence="1 7">Multi-pass membrane protein</topology>
    </subcellularLocation>
</comment>
<feature type="transmembrane region" description="Helical" evidence="7">
    <location>
        <begin position="199"/>
        <end position="224"/>
    </location>
</feature>
<dbReference type="PANTHER" id="PTHR43163">
    <property type="entry name" value="DIPEPTIDE TRANSPORT SYSTEM PERMEASE PROTEIN DPPB-RELATED"/>
    <property type="match status" value="1"/>
</dbReference>
<dbReference type="RefSeq" id="WP_188679608.1">
    <property type="nucleotide sequence ID" value="NZ_BMNY01000001.1"/>
</dbReference>
<evidence type="ECO:0000313" key="10">
    <source>
        <dbReference type="Proteomes" id="UP000632195"/>
    </source>
</evidence>
<dbReference type="SUPFAM" id="SSF161098">
    <property type="entry name" value="MetI-like"/>
    <property type="match status" value="1"/>
</dbReference>
<dbReference type="AlphaFoldDB" id="A0AA37F8S5"/>
<keyword evidence="6 7" id="KW-0472">Membrane</keyword>
<feature type="transmembrane region" description="Helical" evidence="7">
    <location>
        <begin position="305"/>
        <end position="335"/>
    </location>
</feature>
<name>A0AA37F8S5_9ARCH</name>